<keyword evidence="2" id="KW-1185">Reference proteome</keyword>
<name>A0A9Q0MY06_9DIPT</name>
<accession>A0A9Q0MY06</accession>
<comment type="caution">
    <text evidence="1">The sequence shown here is derived from an EMBL/GenBank/DDBJ whole genome shotgun (WGS) entry which is preliminary data.</text>
</comment>
<reference evidence="1" key="1">
    <citation type="submission" date="2022-07" db="EMBL/GenBank/DDBJ databases">
        <authorList>
            <person name="Trinca V."/>
            <person name="Uliana J.V.C."/>
            <person name="Torres T.T."/>
            <person name="Ward R.J."/>
            <person name="Monesi N."/>
        </authorList>
    </citation>
    <scope>NUCLEOTIDE SEQUENCE</scope>
    <source>
        <strain evidence="1">HSMRA1968</strain>
        <tissue evidence="1">Whole embryos</tissue>
    </source>
</reference>
<gene>
    <name evidence="1" type="ORF">Bhyg_12078</name>
</gene>
<sequence>MVMYEDDWLSINLVQGNNQRFG</sequence>
<organism evidence="1 2">
    <name type="scientific">Pseudolycoriella hygida</name>
    <dbReference type="NCBI Taxonomy" id="35572"/>
    <lineage>
        <taxon>Eukaryota</taxon>
        <taxon>Metazoa</taxon>
        <taxon>Ecdysozoa</taxon>
        <taxon>Arthropoda</taxon>
        <taxon>Hexapoda</taxon>
        <taxon>Insecta</taxon>
        <taxon>Pterygota</taxon>
        <taxon>Neoptera</taxon>
        <taxon>Endopterygota</taxon>
        <taxon>Diptera</taxon>
        <taxon>Nematocera</taxon>
        <taxon>Sciaroidea</taxon>
        <taxon>Sciaridae</taxon>
        <taxon>Pseudolycoriella</taxon>
    </lineage>
</organism>
<evidence type="ECO:0000313" key="2">
    <source>
        <dbReference type="Proteomes" id="UP001151699"/>
    </source>
</evidence>
<proteinExistence type="predicted"/>
<protein>
    <submittedName>
        <fullName evidence="1">Uncharacterized protein</fullName>
    </submittedName>
</protein>
<evidence type="ECO:0000313" key="1">
    <source>
        <dbReference type="EMBL" id="KAJ6639334.1"/>
    </source>
</evidence>
<dbReference type="AlphaFoldDB" id="A0A9Q0MY06"/>
<dbReference type="EMBL" id="WJQU01000003">
    <property type="protein sequence ID" value="KAJ6639334.1"/>
    <property type="molecule type" value="Genomic_DNA"/>
</dbReference>
<dbReference type="Proteomes" id="UP001151699">
    <property type="component" value="Chromosome X"/>
</dbReference>